<organism evidence="2 3">
    <name type="scientific">Antrihabitans cavernicola</name>
    <dbReference type="NCBI Taxonomy" id="2495913"/>
    <lineage>
        <taxon>Bacteria</taxon>
        <taxon>Bacillati</taxon>
        <taxon>Actinomycetota</taxon>
        <taxon>Actinomycetes</taxon>
        <taxon>Mycobacteriales</taxon>
        <taxon>Nocardiaceae</taxon>
        <taxon>Antrihabitans</taxon>
    </lineage>
</organism>
<protein>
    <submittedName>
        <fullName evidence="2">Nitroreductase family deazaflavin-dependent oxidoreductase</fullName>
    </submittedName>
</protein>
<dbReference type="Pfam" id="PF04075">
    <property type="entry name" value="F420H2_quin_red"/>
    <property type="match status" value="1"/>
</dbReference>
<dbReference type="NCBIfam" id="TIGR00026">
    <property type="entry name" value="hi_GC_TIGR00026"/>
    <property type="match status" value="1"/>
</dbReference>
<dbReference type="EMBL" id="VLNY01000001">
    <property type="protein sequence ID" value="KAA0024833.1"/>
    <property type="molecule type" value="Genomic_DNA"/>
</dbReference>
<evidence type="ECO:0000256" key="1">
    <source>
        <dbReference type="SAM" id="MobiDB-lite"/>
    </source>
</evidence>
<accession>A0A5A7SJL2</accession>
<dbReference type="OrthoDB" id="4570856at2"/>
<dbReference type="InterPro" id="IPR004378">
    <property type="entry name" value="F420H2_quin_Rdtase"/>
</dbReference>
<evidence type="ECO:0000313" key="2">
    <source>
        <dbReference type="EMBL" id="KAA0024833.1"/>
    </source>
</evidence>
<dbReference type="GO" id="GO:0016491">
    <property type="term" value="F:oxidoreductase activity"/>
    <property type="evidence" value="ECO:0007669"/>
    <property type="project" value="InterPro"/>
</dbReference>
<sequence length="259" mass="29002">MRRILRADPRGRRRTGFEPRRDDGGNLTVVLGARSERDQYRRREIGDGQPSRAADLAVEQNYKTSLRRRVGSTAHGFPANRTNRDENVHVTDAPAERRLNPFTKSSQGGRVLSALQLPIFLAHTPRGVGILTTTGRRTGKPRRKCLRAIRNGARVYLVMLGPAMLGVEREQAIAAWLHNIRADPKVHIRLSDGTHFGTAREIVDEEELATARVSYTETVNPFDYAECVFHTPGQASRPKIVALHSRWFDTGAPIVIDLT</sequence>
<dbReference type="Proteomes" id="UP000322244">
    <property type="component" value="Unassembled WGS sequence"/>
</dbReference>
<name>A0A5A7SJL2_9NOCA</name>
<dbReference type="Gene3D" id="2.30.110.10">
    <property type="entry name" value="Electron Transport, Fmn-binding Protein, Chain A"/>
    <property type="match status" value="1"/>
</dbReference>
<reference evidence="2 3" key="1">
    <citation type="submission" date="2019-07" db="EMBL/GenBank/DDBJ databases">
        <title>Rhodococcus cavernicolus sp. nov., isolated from a cave.</title>
        <authorList>
            <person name="Lee S.D."/>
        </authorList>
    </citation>
    <scope>NUCLEOTIDE SEQUENCE [LARGE SCALE GENOMIC DNA]</scope>
    <source>
        <strain evidence="2 3">C1-24</strain>
    </source>
</reference>
<feature type="region of interest" description="Disordered" evidence="1">
    <location>
        <begin position="1"/>
        <end position="26"/>
    </location>
</feature>
<comment type="caution">
    <text evidence="2">The sequence shown here is derived from an EMBL/GenBank/DDBJ whole genome shotgun (WGS) entry which is preliminary data.</text>
</comment>
<keyword evidence="3" id="KW-1185">Reference proteome</keyword>
<feature type="compositionally biased region" description="Basic and acidic residues" evidence="1">
    <location>
        <begin position="1"/>
        <end position="24"/>
    </location>
</feature>
<dbReference type="AlphaFoldDB" id="A0A5A7SJL2"/>
<gene>
    <name evidence="2" type="ORF">FOY51_02570</name>
</gene>
<evidence type="ECO:0000313" key="3">
    <source>
        <dbReference type="Proteomes" id="UP000322244"/>
    </source>
</evidence>
<proteinExistence type="predicted"/>
<dbReference type="InterPro" id="IPR012349">
    <property type="entry name" value="Split_barrel_FMN-bd"/>
</dbReference>